<feature type="transmembrane region" description="Helical" evidence="7">
    <location>
        <begin position="139"/>
        <end position="158"/>
    </location>
</feature>
<evidence type="ECO:0000256" key="4">
    <source>
        <dbReference type="ARBA" id="ARBA00022801"/>
    </source>
</evidence>
<evidence type="ECO:0000313" key="9">
    <source>
        <dbReference type="EMBL" id="MCZ3844098.1"/>
    </source>
</evidence>
<comment type="subcellular location">
    <subcellularLocation>
        <location evidence="1">Cell membrane</location>
        <topology evidence="1">Multi-pass membrane protein</topology>
    </subcellularLocation>
</comment>
<feature type="transmembrane region" description="Helical" evidence="7">
    <location>
        <begin position="170"/>
        <end position="188"/>
    </location>
</feature>
<comment type="caution">
    <text evidence="9">The sequence shown here is derived from an EMBL/GenBank/DDBJ whole genome shotgun (WGS) entry which is preliminary data.</text>
</comment>
<evidence type="ECO:0000259" key="8">
    <source>
        <dbReference type="SMART" id="SM00014"/>
    </source>
</evidence>
<evidence type="ECO:0000256" key="3">
    <source>
        <dbReference type="ARBA" id="ARBA00022692"/>
    </source>
</evidence>
<dbReference type="SUPFAM" id="SSF48317">
    <property type="entry name" value="Acid phosphatase/Vanadium-dependent haloperoxidase"/>
    <property type="match status" value="1"/>
</dbReference>
<accession>A0AAP3GW84</accession>
<keyword evidence="6 7" id="KW-0472">Membrane</keyword>
<sequence>MNLSWLIALILSATILFILIYKLENSKKFRHLDSSWHQRLIHPVQGSFWSIIEFLNEPKLIAFWDTLLAAVLLFNGEIKKAIWVLVTLAITDIIGILLKHTIKRKRPSENTRQSYSFPSGHVLSITSLSLIIWQIYGGILGVSLFFVLFSLWCLVVFSRIILKAHYPSDIVGATALSIFCFLLTMPFIA</sequence>
<evidence type="ECO:0000256" key="7">
    <source>
        <dbReference type="SAM" id="Phobius"/>
    </source>
</evidence>
<protein>
    <submittedName>
        <fullName evidence="9">Phosphatase PAP2 family protein</fullName>
    </submittedName>
</protein>
<dbReference type="SMART" id="SM00014">
    <property type="entry name" value="acidPPc"/>
    <property type="match status" value="1"/>
</dbReference>
<feature type="transmembrane region" description="Helical" evidence="7">
    <location>
        <begin position="82"/>
        <end position="102"/>
    </location>
</feature>
<dbReference type="Proteomes" id="UP001213015">
    <property type="component" value="Unassembled WGS sequence"/>
</dbReference>
<evidence type="ECO:0000313" key="10">
    <source>
        <dbReference type="Proteomes" id="UP001213015"/>
    </source>
</evidence>
<keyword evidence="3 7" id="KW-0812">Transmembrane</keyword>
<proteinExistence type="predicted"/>
<evidence type="ECO:0000256" key="2">
    <source>
        <dbReference type="ARBA" id="ARBA00022475"/>
    </source>
</evidence>
<dbReference type="Gene3D" id="1.20.144.10">
    <property type="entry name" value="Phosphatidic acid phosphatase type 2/haloperoxidase"/>
    <property type="match status" value="1"/>
</dbReference>
<dbReference type="AlphaFoldDB" id="A0AAP3GW84"/>
<feature type="transmembrane region" description="Helical" evidence="7">
    <location>
        <begin position="6"/>
        <end position="23"/>
    </location>
</feature>
<dbReference type="RefSeq" id="WP_006586845.1">
    <property type="nucleotide sequence ID" value="NZ_CABMGH010000001.1"/>
</dbReference>
<evidence type="ECO:0000256" key="6">
    <source>
        <dbReference type="ARBA" id="ARBA00023136"/>
    </source>
</evidence>
<name>A0AAP3GW84_9LACO</name>
<dbReference type="PANTHER" id="PTHR14969:SF62">
    <property type="entry name" value="DECAPRENYLPHOSPHORYL-5-PHOSPHORIBOSE PHOSPHATASE RV3807C-RELATED"/>
    <property type="match status" value="1"/>
</dbReference>
<keyword evidence="5 7" id="KW-1133">Transmembrane helix</keyword>
<keyword evidence="4" id="KW-0378">Hydrolase</keyword>
<reference evidence="9" key="1">
    <citation type="submission" date="2022-01" db="EMBL/GenBank/DDBJ databases">
        <title>VMRC isolate genome collection.</title>
        <authorList>
            <person name="France M."/>
            <person name="Rutt L."/>
            <person name="Humphrys M."/>
            <person name="Ravel J."/>
        </authorList>
    </citation>
    <scope>NUCLEOTIDE SEQUENCE</scope>
    <source>
        <strain evidence="9">C0127B5</strain>
    </source>
</reference>
<evidence type="ECO:0000256" key="1">
    <source>
        <dbReference type="ARBA" id="ARBA00004651"/>
    </source>
</evidence>
<dbReference type="GeneID" id="97459663"/>
<dbReference type="PANTHER" id="PTHR14969">
    <property type="entry name" value="SPHINGOSINE-1-PHOSPHATE PHOSPHOHYDROLASE"/>
    <property type="match status" value="1"/>
</dbReference>
<dbReference type="InterPro" id="IPR036938">
    <property type="entry name" value="PAP2/HPO_sf"/>
</dbReference>
<dbReference type="EMBL" id="JAKHLF010000001">
    <property type="protein sequence ID" value="MCZ3844098.1"/>
    <property type="molecule type" value="Genomic_DNA"/>
</dbReference>
<organism evidence="9 10">
    <name type="scientific">Lactobacillus mulieris</name>
    <dbReference type="NCBI Taxonomy" id="2508708"/>
    <lineage>
        <taxon>Bacteria</taxon>
        <taxon>Bacillati</taxon>
        <taxon>Bacillota</taxon>
        <taxon>Bacilli</taxon>
        <taxon>Lactobacillales</taxon>
        <taxon>Lactobacillaceae</taxon>
        <taxon>Lactobacillus</taxon>
    </lineage>
</organism>
<evidence type="ECO:0000256" key="5">
    <source>
        <dbReference type="ARBA" id="ARBA00022989"/>
    </source>
</evidence>
<dbReference type="GO" id="GO:0005886">
    <property type="term" value="C:plasma membrane"/>
    <property type="evidence" value="ECO:0007669"/>
    <property type="project" value="UniProtKB-SubCell"/>
</dbReference>
<keyword evidence="2" id="KW-1003">Cell membrane</keyword>
<dbReference type="InterPro" id="IPR000326">
    <property type="entry name" value="PAP2/HPO"/>
</dbReference>
<dbReference type="GO" id="GO:0016787">
    <property type="term" value="F:hydrolase activity"/>
    <property type="evidence" value="ECO:0007669"/>
    <property type="project" value="UniProtKB-KW"/>
</dbReference>
<dbReference type="Pfam" id="PF01569">
    <property type="entry name" value="PAP2"/>
    <property type="match status" value="1"/>
</dbReference>
<gene>
    <name evidence="9" type="ORF">L2422_00980</name>
</gene>
<feature type="domain" description="Phosphatidic acid phosphatase type 2/haloperoxidase" evidence="8">
    <location>
        <begin position="78"/>
        <end position="185"/>
    </location>
</feature>